<reference evidence="2 3" key="1">
    <citation type="submission" date="2016-10" db="EMBL/GenBank/DDBJ databases">
        <title>Draft genome sequence of Coniochaeta ligniaria NRRL30616, a lignocellulolytic fungus for bioabatement of inhibitors in plant biomass hydrolysates.</title>
        <authorList>
            <consortium name="DOE Joint Genome Institute"/>
            <person name="Jimenez D.J."/>
            <person name="Hector R.E."/>
            <person name="Riley R."/>
            <person name="Sun H."/>
            <person name="Grigoriev I.V."/>
            <person name="Van Elsas J.D."/>
            <person name="Nichols N.N."/>
        </authorList>
    </citation>
    <scope>NUCLEOTIDE SEQUENCE [LARGE SCALE GENOMIC DNA]</scope>
    <source>
        <strain evidence="2 3">NRRL 30616</strain>
    </source>
</reference>
<evidence type="ECO:0000313" key="3">
    <source>
        <dbReference type="Proteomes" id="UP000182658"/>
    </source>
</evidence>
<feature type="compositionally biased region" description="Basic residues" evidence="1">
    <location>
        <begin position="244"/>
        <end position="268"/>
    </location>
</feature>
<dbReference type="OrthoDB" id="275715at2759"/>
<feature type="region of interest" description="Disordered" evidence="1">
    <location>
        <begin position="232"/>
        <end position="422"/>
    </location>
</feature>
<feature type="compositionally biased region" description="Basic and acidic residues" evidence="1">
    <location>
        <begin position="124"/>
        <end position="133"/>
    </location>
</feature>
<protein>
    <submittedName>
        <fullName evidence="2">Uncharacterized protein</fullName>
    </submittedName>
</protein>
<feature type="compositionally biased region" description="Acidic residues" evidence="1">
    <location>
        <begin position="326"/>
        <end position="344"/>
    </location>
</feature>
<sequence length="650" mass="69285">MAPGYRTATTTRRGNRSGYPEHDDFEGLPVRQWRLQEVDIAPPPVPANTQKNDRWSIELPYGMPKDYHLLPPHSQELLRAARSGALYKRKAPPEEEDAIDVVESSGFGLGAKNGAGSGQGLVTDAEKAGDKKASAASKSDPGIKVKVWRRVARDAEVPSHSYLAKRHKNTITLPSKASATQFSGPTVTRVTVRRVDAAGNAYEQTITINDDEQMKHLDGEIVSTTVIAAPVAADPLAQQQPTPVRKRPPPPPHKKKHKGPGRGRKKKIGVGPLPLPLKPGASTSSAGGIEAAVDPKPETAAGPDGIKQEDTGTPDVEMGENSAVASDDEDGDDDEGDEGEDGVANDEGGGNEGLADDAMGDATEQGTPNDHQDHEMEDADERVDIVRPSSIEEPVEDRQSAEAETEVISTQQEPSSSLNLGAPHLGVAHLFSPRQHEGSPLKNVILQSPTEPKTMDFPSISTVQEDASGASELRPATQGTSQMTETLQQRSETTAAGLAMVEMSAQTTSVVVESSTEDVTTGSGQPEHATEAEDLPQSLDRGTGTSVAEDADTSERLEVTHESGGDRQTKSQINTSSFTQQSYQSTSTHSLLPSLREPPRIPNQQSLQPMAHNQSAPEEEGLDLLGGLERELDRQSRTSNDTPAENAAGE</sequence>
<feature type="region of interest" description="Disordered" evidence="1">
    <location>
        <begin position="465"/>
        <end position="650"/>
    </location>
</feature>
<feature type="region of interest" description="Disordered" evidence="1">
    <location>
        <begin position="1"/>
        <end position="27"/>
    </location>
</feature>
<proteinExistence type="predicted"/>
<dbReference type="InParanoid" id="A0A1J7JTW7"/>
<evidence type="ECO:0000256" key="1">
    <source>
        <dbReference type="SAM" id="MobiDB-lite"/>
    </source>
</evidence>
<name>A0A1J7JTW7_9PEZI</name>
<accession>A0A1J7JTW7</accession>
<feature type="compositionally biased region" description="Basic and acidic residues" evidence="1">
    <location>
        <begin position="553"/>
        <end position="569"/>
    </location>
</feature>
<dbReference type="EMBL" id="KV875096">
    <property type="protein sequence ID" value="OIW31186.1"/>
    <property type="molecule type" value="Genomic_DNA"/>
</dbReference>
<feature type="compositionally biased region" description="Polar residues" evidence="1">
    <location>
        <begin position="407"/>
        <end position="419"/>
    </location>
</feature>
<dbReference type="Proteomes" id="UP000182658">
    <property type="component" value="Unassembled WGS sequence"/>
</dbReference>
<evidence type="ECO:0000313" key="2">
    <source>
        <dbReference type="EMBL" id="OIW31186.1"/>
    </source>
</evidence>
<feature type="compositionally biased region" description="Polar residues" evidence="1">
    <location>
        <begin position="477"/>
        <end position="494"/>
    </location>
</feature>
<feature type="compositionally biased region" description="Low complexity" evidence="1">
    <location>
        <begin position="507"/>
        <end position="524"/>
    </location>
</feature>
<keyword evidence="3" id="KW-1185">Reference proteome</keyword>
<feature type="region of interest" description="Disordered" evidence="1">
    <location>
        <begin position="112"/>
        <end position="139"/>
    </location>
</feature>
<organism evidence="2 3">
    <name type="scientific">Coniochaeta ligniaria NRRL 30616</name>
    <dbReference type="NCBI Taxonomy" id="1408157"/>
    <lineage>
        <taxon>Eukaryota</taxon>
        <taxon>Fungi</taxon>
        <taxon>Dikarya</taxon>
        <taxon>Ascomycota</taxon>
        <taxon>Pezizomycotina</taxon>
        <taxon>Sordariomycetes</taxon>
        <taxon>Sordariomycetidae</taxon>
        <taxon>Coniochaetales</taxon>
        <taxon>Coniochaetaceae</taxon>
        <taxon>Coniochaeta</taxon>
    </lineage>
</organism>
<feature type="compositionally biased region" description="Polar residues" evidence="1">
    <location>
        <begin position="602"/>
        <end position="616"/>
    </location>
</feature>
<gene>
    <name evidence="2" type="ORF">CONLIGDRAFT_713647</name>
</gene>
<dbReference type="STRING" id="1408157.A0A1J7JTW7"/>
<dbReference type="AlphaFoldDB" id="A0A1J7JTW7"/>
<feature type="compositionally biased region" description="Low complexity" evidence="1">
    <location>
        <begin position="575"/>
        <end position="590"/>
    </location>
</feature>